<accession>A0A511TA63</accession>
<dbReference type="InterPro" id="IPR012433">
    <property type="entry name" value="Imm11"/>
</dbReference>
<evidence type="ECO:0000313" key="5">
    <source>
        <dbReference type="Proteomes" id="UP000321514"/>
    </source>
</evidence>
<dbReference type="AlphaFoldDB" id="A0A511TA63"/>
<sequence length="191" mass="21733">MSPSSRYFRLKEDVRAGYWYLGEPLREQEQELEDIREFTSGRSVRGVGRLMLSVREPGRQRDFNMAGVGMTPVVHGRVAAIFAEHAPDDVQLIPVHLKGHPDDYQVLVATKTVQCIDDKASSEVEFWLPEDARPDKLGQYRNVVDMRIDPTKVGKTKVFRTWGWTVALIVSEDIKVAMERAKVTGAKFEEV</sequence>
<dbReference type="Pfam" id="PF07791">
    <property type="entry name" value="Imm11"/>
    <property type="match status" value="1"/>
</dbReference>
<dbReference type="EMBL" id="FOIB01000002">
    <property type="protein sequence ID" value="SET41170.1"/>
    <property type="molecule type" value="Genomic_DNA"/>
</dbReference>
<dbReference type="Proteomes" id="UP000183760">
    <property type="component" value="Unassembled WGS sequence"/>
</dbReference>
<reference evidence="3 4" key="1">
    <citation type="submission" date="2016-10" db="EMBL/GenBank/DDBJ databases">
        <authorList>
            <person name="Varghese N."/>
            <person name="Submissions S."/>
        </authorList>
    </citation>
    <scope>NUCLEOTIDE SEQUENCE [LARGE SCALE GENOMIC DNA]</scope>
    <source>
        <strain evidence="3 4">DSM 16525</strain>
    </source>
</reference>
<evidence type="ECO:0000313" key="3">
    <source>
        <dbReference type="EMBL" id="SET41170.1"/>
    </source>
</evidence>
<reference evidence="2 5" key="2">
    <citation type="submission" date="2019-07" db="EMBL/GenBank/DDBJ databases">
        <title>Whole genome shotgun sequence of Myxococcus fulvus NBRC 100333.</title>
        <authorList>
            <person name="Hosoyama A."/>
            <person name="Uohara A."/>
            <person name="Ohji S."/>
            <person name="Ichikawa N."/>
        </authorList>
    </citation>
    <scope>NUCLEOTIDE SEQUENCE [LARGE SCALE GENOMIC DNA]</scope>
    <source>
        <strain evidence="2 5">NBRC 100333</strain>
    </source>
</reference>
<evidence type="ECO:0000259" key="1">
    <source>
        <dbReference type="Pfam" id="PF07791"/>
    </source>
</evidence>
<keyword evidence="4" id="KW-1185">Reference proteome</keyword>
<evidence type="ECO:0000313" key="2">
    <source>
        <dbReference type="EMBL" id="GEN11066.1"/>
    </source>
</evidence>
<evidence type="ECO:0000313" key="4">
    <source>
        <dbReference type="Proteomes" id="UP000183760"/>
    </source>
</evidence>
<dbReference type="RefSeq" id="WP_074950384.1">
    <property type="nucleotide sequence ID" value="NZ_BJXR01000043.1"/>
</dbReference>
<dbReference type="EMBL" id="BJXR01000043">
    <property type="protein sequence ID" value="GEN11066.1"/>
    <property type="molecule type" value="Genomic_DNA"/>
</dbReference>
<name>A0A511TA63_MYXFU</name>
<protein>
    <recommendedName>
        <fullName evidence="1">Immunity MXAN-0049 protein domain-containing protein</fullName>
    </recommendedName>
</protein>
<dbReference type="OrthoDB" id="5509251at2"/>
<comment type="caution">
    <text evidence="2">The sequence shown here is derived from an EMBL/GenBank/DDBJ whole genome shotgun (WGS) entry which is preliminary data.</text>
</comment>
<organism evidence="2 5">
    <name type="scientific">Myxococcus fulvus</name>
    <dbReference type="NCBI Taxonomy" id="33"/>
    <lineage>
        <taxon>Bacteria</taxon>
        <taxon>Pseudomonadati</taxon>
        <taxon>Myxococcota</taxon>
        <taxon>Myxococcia</taxon>
        <taxon>Myxococcales</taxon>
        <taxon>Cystobacterineae</taxon>
        <taxon>Myxococcaceae</taxon>
        <taxon>Myxococcus</taxon>
    </lineage>
</organism>
<proteinExistence type="predicted"/>
<gene>
    <name evidence="2" type="ORF">MFU01_61030</name>
    <name evidence="3" type="ORF">SAMN05443572_102184</name>
</gene>
<dbReference type="Proteomes" id="UP000321514">
    <property type="component" value="Unassembled WGS sequence"/>
</dbReference>
<feature type="domain" description="Immunity MXAN-0049 protein" evidence="1">
    <location>
        <begin position="74"/>
        <end position="191"/>
    </location>
</feature>